<gene>
    <name evidence="2" type="ORF">HINF_LOCUS3804</name>
    <name evidence="1" type="ORF">HINF_LOCUS49720</name>
</gene>
<dbReference type="AlphaFoldDB" id="A0AA86R4F7"/>
<dbReference type="EMBL" id="CATOUU010000952">
    <property type="protein sequence ID" value="CAI9962075.1"/>
    <property type="molecule type" value="Genomic_DNA"/>
</dbReference>
<sequence length="154" mass="17976">MRTQPRTISSLGFVQMRKCMPSDTALQCGAIWQALYASWQIRVSGILSKNRHASRVRMSAYLEHFPRRLASSRRRRRARRVQTLWSGTIKYLRSEAMWNCVSQLSNLIQFSLFSLKSVPKHHRMSKTSKLCVAPLHGVFKKILEKDKHIESYKL</sequence>
<evidence type="ECO:0000313" key="2">
    <source>
        <dbReference type="EMBL" id="CAL5976414.1"/>
    </source>
</evidence>
<protein>
    <submittedName>
        <fullName evidence="2">Hypothetical_protein</fullName>
    </submittedName>
</protein>
<accession>A0AA86R4F7</accession>
<reference evidence="1" key="1">
    <citation type="submission" date="2023-06" db="EMBL/GenBank/DDBJ databases">
        <authorList>
            <person name="Kurt Z."/>
        </authorList>
    </citation>
    <scope>NUCLEOTIDE SEQUENCE</scope>
</reference>
<comment type="caution">
    <text evidence="1">The sequence shown here is derived from an EMBL/GenBank/DDBJ whole genome shotgun (WGS) entry which is preliminary data.</text>
</comment>
<dbReference type="EMBL" id="CAXDID020000007">
    <property type="protein sequence ID" value="CAL5976414.1"/>
    <property type="molecule type" value="Genomic_DNA"/>
</dbReference>
<name>A0AA86R4F7_9EUKA</name>
<proteinExistence type="predicted"/>
<reference evidence="2 3" key="2">
    <citation type="submission" date="2024-07" db="EMBL/GenBank/DDBJ databases">
        <authorList>
            <person name="Akdeniz Z."/>
        </authorList>
    </citation>
    <scope>NUCLEOTIDE SEQUENCE [LARGE SCALE GENOMIC DNA]</scope>
</reference>
<organism evidence="1">
    <name type="scientific">Hexamita inflata</name>
    <dbReference type="NCBI Taxonomy" id="28002"/>
    <lineage>
        <taxon>Eukaryota</taxon>
        <taxon>Metamonada</taxon>
        <taxon>Diplomonadida</taxon>
        <taxon>Hexamitidae</taxon>
        <taxon>Hexamitinae</taxon>
        <taxon>Hexamita</taxon>
    </lineage>
</organism>
<evidence type="ECO:0000313" key="1">
    <source>
        <dbReference type="EMBL" id="CAI9962075.1"/>
    </source>
</evidence>
<keyword evidence="3" id="KW-1185">Reference proteome</keyword>
<evidence type="ECO:0000313" key="3">
    <source>
        <dbReference type="Proteomes" id="UP001642409"/>
    </source>
</evidence>
<dbReference type="Proteomes" id="UP001642409">
    <property type="component" value="Unassembled WGS sequence"/>
</dbReference>